<sequence>MTEGMGWPGFGRVVASALMVGGVPVAVFLVMAAMGVLAPGAAWVGAGATAAAALLVAWMWVGNLARLAAVLRAAAEGRGEVPPGPPLLPALREVAEATARVARSLDERSALVGRLRRADAAILESLPDPLLVLAEDRMALRANAAARQLFGVASGDARPVSGDTGALLRHPALAGAVDRALTEGTAQTVDLVLPVPVARELVAQAIPLDPPLADGGRVVVQLSDRTRERAVERMRADFVANASHELRTPLASLIGFIETLRGPAEDDADARRRFLGIMAEQSERMRRLIDDLLGLSRIELSEHQPPQGRVMLASLAASEAEAMGPILATRDVQLELALDDAAVATPADGEQLAQVLRNLLENAVRHGRAGGVVQLAVRQVQAGGGAARPGVMLEVADDGPGIPREHIPRLTERFYRVDKGRSRSAGGTGLGLAIVKHIINRHRGQLTIESEEGRGAVFRVWLPGGA</sequence>
<dbReference type="SMART" id="SM00388">
    <property type="entry name" value="HisKA"/>
    <property type="match status" value="1"/>
</dbReference>
<feature type="transmembrane region" description="Helical" evidence="7">
    <location>
        <begin position="12"/>
        <end position="34"/>
    </location>
</feature>
<dbReference type="InterPro" id="IPR005467">
    <property type="entry name" value="His_kinase_dom"/>
</dbReference>
<keyword evidence="7" id="KW-1133">Transmembrane helix</keyword>
<dbReference type="InterPro" id="IPR003661">
    <property type="entry name" value="HisK_dim/P_dom"/>
</dbReference>
<dbReference type="EC" id="2.7.13.3" evidence="2"/>
<evidence type="ECO:0000256" key="3">
    <source>
        <dbReference type="ARBA" id="ARBA00022553"/>
    </source>
</evidence>
<accession>A0ABS3KTS4</accession>
<protein>
    <recommendedName>
        <fullName evidence="2">histidine kinase</fullName>
        <ecNumber evidence="2">2.7.13.3</ecNumber>
    </recommendedName>
</protein>
<evidence type="ECO:0000256" key="4">
    <source>
        <dbReference type="ARBA" id="ARBA00022679"/>
    </source>
</evidence>
<dbReference type="InterPro" id="IPR004358">
    <property type="entry name" value="Sig_transdc_His_kin-like_C"/>
</dbReference>
<comment type="caution">
    <text evidence="9">The sequence shown here is derived from an EMBL/GenBank/DDBJ whole genome shotgun (WGS) entry which is preliminary data.</text>
</comment>
<dbReference type="Gene3D" id="1.10.287.130">
    <property type="match status" value="1"/>
</dbReference>
<organism evidence="9 10">
    <name type="scientific">Roseomonas haemaphysalidis</name>
    <dbReference type="NCBI Taxonomy" id="2768162"/>
    <lineage>
        <taxon>Bacteria</taxon>
        <taxon>Pseudomonadati</taxon>
        <taxon>Pseudomonadota</taxon>
        <taxon>Alphaproteobacteria</taxon>
        <taxon>Acetobacterales</taxon>
        <taxon>Roseomonadaceae</taxon>
        <taxon>Roseomonas</taxon>
    </lineage>
</organism>
<dbReference type="RefSeq" id="WP_207419062.1">
    <property type="nucleotide sequence ID" value="NZ_CP061177.1"/>
</dbReference>
<dbReference type="CDD" id="cd00075">
    <property type="entry name" value="HATPase"/>
    <property type="match status" value="1"/>
</dbReference>
<dbReference type="InterPro" id="IPR036890">
    <property type="entry name" value="HATPase_C_sf"/>
</dbReference>
<evidence type="ECO:0000259" key="8">
    <source>
        <dbReference type="PROSITE" id="PS50109"/>
    </source>
</evidence>
<proteinExistence type="predicted"/>
<dbReference type="InterPro" id="IPR050351">
    <property type="entry name" value="BphY/WalK/GraS-like"/>
</dbReference>
<dbReference type="PANTHER" id="PTHR45453">
    <property type="entry name" value="PHOSPHATE REGULON SENSOR PROTEIN PHOR"/>
    <property type="match status" value="1"/>
</dbReference>
<dbReference type="SMART" id="SM00387">
    <property type="entry name" value="HATPase_c"/>
    <property type="match status" value="1"/>
</dbReference>
<keyword evidence="10" id="KW-1185">Reference proteome</keyword>
<keyword evidence="7" id="KW-0812">Transmembrane</keyword>
<dbReference type="Pfam" id="PF00512">
    <property type="entry name" value="HisKA"/>
    <property type="match status" value="1"/>
</dbReference>
<evidence type="ECO:0000256" key="2">
    <source>
        <dbReference type="ARBA" id="ARBA00012438"/>
    </source>
</evidence>
<dbReference type="PROSITE" id="PS50109">
    <property type="entry name" value="HIS_KIN"/>
    <property type="match status" value="1"/>
</dbReference>
<dbReference type="SUPFAM" id="SSF55874">
    <property type="entry name" value="ATPase domain of HSP90 chaperone/DNA topoisomerase II/histidine kinase"/>
    <property type="match status" value="1"/>
</dbReference>
<dbReference type="SUPFAM" id="SSF47384">
    <property type="entry name" value="Homodimeric domain of signal transducing histidine kinase"/>
    <property type="match status" value="1"/>
</dbReference>
<name>A0ABS3KTS4_9PROT</name>
<keyword evidence="4" id="KW-0808">Transferase</keyword>
<feature type="transmembrane region" description="Helical" evidence="7">
    <location>
        <begin position="40"/>
        <end position="61"/>
    </location>
</feature>
<gene>
    <name evidence="9" type="ORF">IAI61_17700</name>
</gene>
<dbReference type="PRINTS" id="PR00344">
    <property type="entry name" value="BCTRLSENSOR"/>
</dbReference>
<dbReference type="InterPro" id="IPR003594">
    <property type="entry name" value="HATPase_dom"/>
</dbReference>
<dbReference type="EMBL" id="JACTNG010000011">
    <property type="protein sequence ID" value="MBO1080880.1"/>
    <property type="molecule type" value="Genomic_DNA"/>
</dbReference>
<dbReference type="Gene3D" id="3.30.450.20">
    <property type="entry name" value="PAS domain"/>
    <property type="match status" value="1"/>
</dbReference>
<keyword evidence="7" id="KW-0472">Membrane</keyword>
<keyword evidence="6" id="KW-0902">Two-component regulatory system</keyword>
<dbReference type="Gene3D" id="3.30.565.10">
    <property type="entry name" value="Histidine kinase-like ATPase, C-terminal domain"/>
    <property type="match status" value="1"/>
</dbReference>
<dbReference type="PANTHER" id="PTHR45453:SF1">
    <property type="entry name" value="PHOSPHATE REGULON SENSOR PROTEIN PHOR"/>
    <property type="match status" value="1"/>
</dbReference>
<evidence type="ECO:0000256" key="1">
    <source>
        <dbReference type="ARBA" id="ARBA00000085"/>
    </source>
</evidence>
<evidence type="ECO:0000256" key="7">
    <source>
        <dbReference type="SAM" id="Phobius"/>
    </source>
</evidence>
<evidence type="ECO:0000313" key="10">
    <source>
        <dbReference type="Proteomes" id="UP001518989"/>
    </source>
</evidence>
<keyword evidence="5 9" id="KW-0418">Kinase</keyword>
<dbReference type="Pfam" id="PF02518">
    <property type="entry name" value="HATPase_c"/>
    <property type="match status" value="1"/>
</dbReference>
<comment type="catalytic activity">
    <reaction evidence="1">
        <text>ATP + protein L-histidine = ADP + protein N-phospho-L-histidine.</text>
        <dbReference type="EC" id="2.7.13.3"/>
    </reaction>
</comment>
<evidence type="ECO:0000256" key="5">
    <source>
        <dbReference type="ARBA" id="ARBA00022777"/>
    </source>
</evidence>
<dbReference type="InterPro" id="IPR036097">
    <property type="entry name" value="HisK_dim/P_sf"/>
</dbReference>
<feature type="domain" description="Histidine kinase" evidence="8">
    <location>
        <begin position="241"/>
        <end position="466"/>
    </location>
</feature>
<dbReference type="Proteomes" id="UP001518989">
    <property type="component" value="Unassembled WGS sequence"/>
</dbReference>
<evidence type="ECO:0000256" key="6">
    <source>
        <dbReference type="ARBA" id="ARBA00023012"/>
    </source>
</evidence>
<reference evidence="9 10" key="1">
    <citation type="submission" date="2020-09" db="EMBL/GenBank/DDBJ databases">
        <title>Roseomonas.</title>
        <authorList>
            <person name="Zhu W."/>
        </authorList>
    </citation>
    <scope>NUCLEOTIDE SEQUENCE [LARGE SCALE GENOMIC DNA]</scope>
    <source>
        <strain evidence="9 10">573</strain>
    </source>
</reference>
<keyword evidence="3" id="KW-0597">Phosphoprotein</keyword>
<dbReference type="CDD" id="cd00082">
    <property type="entry name" value="HisKA"/>
    <property type="match status" value="1"/>
</dbReference>
<dbReference type="GO" id="GO:0016301">
    <property type="term" value="F:kinase activity"/>
    <property type="evidence" value="ECO:0007669"/>
    <property type="project" value="UniProtKB-KW"/>
</dbReference>
<evidence type="ECO:0000313" key="9">
    <source>
        <dbReference type="EMBL" id="MBO1080880.1"/>
    </source>
</evidence>